<gene>
    <name evidence="3" type="ORF">QVH07_04720</name>
</gene>
<dbReference type="PANTHER" id="PTHR37461">
    <property type="entry name" value="ANTI-SIGMA-K FACTOR RSKA"/>
    <property type="match status" value="1"/>
</dbReference>
<reference evidence="3" key="1">
    <citation type="submission" date="2023-06" db="EMBL/GenBank/DDBJ databases">
        <title>Robiginitalea aurantiacus sp. nov. and Algoriphagus sediminis sp. nov., isolated from coastal sediment.</title>
        <authorList>
            <person name="Zhou Z.Y."/>
            <person name="An J."/>
            <person name="Jia Y.W."/>
            <person name="Du Z.J."/>
        </authorList>
    </citation>
    <scope>NUCLEOTIDE SEQUENCE</scope>
    <source>
        <strain evidence="3">C2-7</strain>
    </source>
</reference>
<keyword evidence="1" id="KW-1133">Transmembrane helix</keyword>
<accession>A0ABT7YA85</accession>
<feature type="domain" description="Anti-sigma K factor RskA C-terminal" evidence="2">
    <location>
        <begin position="107"/>
        <end position="271"/>
    </location>
</feature>
<dbReference type="EMBL" id="JAUEPH010000002">
    <property type="protein sequence ID" value="MDN3203435.1"/>
    <property type="molecule type" value="Genomic_DNA"/>
</dbReference>
<proteinExistence type="predicted"/>
<name>A0ABT7YA85_9BACT</name>
<evidence type="ECO:0000313" key="3">
    <source>
        <dbReference type="EMBL" id="MDN3203435.1"/>
    </source>
</evidence>
<organism evidence="3 4">
    <name type="scientific">Algoriphagus sediminis</name>
    <dbReference type="NCBI Taxonomy" id="3057113"/>
    <lineage>
        <taxon>Bacteria</taxon>
        <taxon>Pseudomonadati</taxon>
        <taxon>Bacteroidota</taxon>
        <taxon>Cytophagia</taxon>
        <taxon>Cytophagales</taxon>
        <taxon>Cyclobacteriaceae</taxon>
        <taxon>Algoriphagus</taxon>
    </lineage>
</organism>
<dbReference type="Pfam" id="PF10099">
    <property type="entry name" value="RskA_C"/>
    <property type="match status" value="1"/>
</dbReference>
<dbReference type="PANTHER" id="PTHR37461:SF1">
    <property type="entry name" value="ANTI-SIGMA-K FACTOR RSKA"/>
    <property type="match status" value="1"/>
</dbReference>
<evidence type="ECO:0000259" key="2">
    <source>
        <dbReference type="Pfam" id="PF10099"/>
    </source>
</evidence>
<keyword evidence="1" id="KW-0472">Membrane</keyword>
<dbReference type="InterPro" id="IPR051474">
    <property type="entry name" value="Anti-sigma-K/W_factor"/>
</dbReference>
<comment type="caution">
    <text evidence="3">The sequence shown here is derived from an EMBL/GenBank/DDBJ whole genome shotgun (WGS) entry which is preliminary data.</text>
</comment>
<evidence type="ECO:0000256" key="1">
    <source>
        <dbReference type="SAM" id="Phobius"/>
    </source>
</evidence>
<evidence type="ECO:0000313" key="4">
    <source>
        <dbReference type="Proteomes" id="UP001171916"/>
    </source>
</evidence>
<feature type="transmembrane region" description="Helical" evidence="1">
    <location>
        <begin position="103"/>
        <end position="125"/>
    </location>
</feature>
<dbReference type="InterPro" id="IPR018764">
    <property type="entry name" value="RskA_C"/>
</dbReference>
<dbReference type="RefSeq" id="WP_289998997.1">
    <property type="nucleotide sequence ID" value="NZ_JAUEPH010000002.1"/>
</dbReference>
<protein>
    <submittedName>
        <fullName evidence="3">Anti-sigma factor</fullName>
    </submittedName>
</protein>
<keyword evidence="1" id="KW-0812">Transmembrane</keyword>
<sequence length="284" mass="31895">MDIKEYIASGILEAYWAGELSEEEMKEVDRIASIHPKVKAELDGIKEALESYGKSTRKDPNRNVLSAALSEIKEDEQSEFLKEVFNEEESPEETKSQIKTSKLPFWSVAASILLLISLAFNFYFFSKFQSSNEQLIALQNDLEVIRNQQSSLVDLAQEQKQELAYADLRIAHFLNKDNIHVRMDGLDISPESFANVFWNVKTNAVFISVDNLPEPPHGHQYQLWAIKAGQAPIDAGIFDHSLLVQELKVIKGDVQAFAVTLEKEGGSPVATVDQTYVKGFLGKS</sequence>
<dbReference type="Proteomes" id="UP001171916">
    <property type="component" value="Unassembled WGS sequence"/>
</dbReference>
<keyword evidence="4" id="KW-1185">Reference proteome</keyword>